<feature type="domain" description="Activator of Hsp90 ATPase homologue 1/2-like C-terminal" evidence="2">
    <location>
        <begin position="16"/>
        <end position="146"/>
    </location>
</feature>
<dbReference type="Pfam" id="PF08327">
    <property type="entry name" value="AHSA1"/>
    <property type="match status" value="1"/>
</dbReference>
<sequence>MTIDHETIRLTRTLSADRASVWAAYADAALRSRWSVPEGEAMVIDSDDLRSGGSSRYRCGSPELLEFVGDIEYVQVAHSRSVVHTETVRTGGEPLSTGLVTWTFTEVPEGTEVCVTAQVASFVGPGMLEGTRNGHRIALEQLDGFLRG</sequence>
<dbReference type="AlphaFoldDB" id="A0A9D2LDJ3"/>
<reference evidence="3" key="1">
    <citation type="journal article" date="2021" name="PeerJ">
        <title>Extensive microbial diversity within the chicken gut microbiome revealed by metagenomics and culture.</title>
        <authorList>
            <person name="Gilroy R."/>
            <person name="Ravi A."/>
            <person name="Getino M."/>
            <person name="Pursley I."/>
            <person name="Horton D.L."/>
            <person name="Alikhan N.F."/>
            <person name="Baker D."/>
            <person name="Gharbi K."/>
            <person name="Hall N."/>
            <person name="Watson M."/>
            <person name="Adriaenssens E.M."/>
            <person name="Foster-Nyarko E."/>
            <person name="Jarju S."/>
            <person name="Secka A."/>
            <person name="Antonio M."/>
            <person name="Oren A."/>
            <person name="Chaudhuri R.R."/>
            <person name="La Ragione R."/>
            <person name="Hildebrand F."/>
            <person name="Pallen M.J."/>
        </authorList>
    </citation>
    <scope>NUCLEOTIDE SEQUENCE</scope>
    <source>
        <strain evidence="3">ChiHjej13B12-24818</strain>
    </source>
</reference>
<proteinExistence type="inferred from homology"/>
<evidence type="ECO:0000313" key="3">
    <source>
        <dbReference type="EMBL" id="HJB10330.1"/>
    </source>
</evidence>
<dbReference type="EMBL" id="DWZH01000053">
    <property type="protein sequence ID" value="HJB10330.1"/>
    <property type="molecule type" value="Genomic_DNA"/>
</dbReference>
<evidence type="ECO:0000313" key="4">
    <source>
        <dbReference type="Proteomes" id="UP000823823"/>
    </source>
</evidence>
<comment type="similarity">
    <text evidence="1">Belongs to the AHA1 family.</text>
</comment>
<gene>
    <name evidence="3" type="ORF">H9786_07330</name>
</gene>
<dbReference type="Proteomes" id="UP000823823">
    <property type="component" value="Unassembled WGS sequence"/>
</dbReference>
<reference evidence="3" key="2">
    <citation type="submission" date="2021-04" db="EMBL/GenBank/DDBJ databases">
        <authorList>
            <person name="Gilroy R."/>
        </authorList>
    </citation>
    <scope>NUCLEOTIDE SEQUENCE</scope>
    <source>
        <strain evidence="3">ChiHjej13B12-24818</strain>
    </source>
</reference>
<name>A0A9D2LDJ3_9MICO</name>
<comment type="caution">
    <text evidence="3">The sequence shown here is derived from an EMBL/GenBank/DDBJ whole genome shotgun (WGS) entry which is preliminary data.</text>
</comment>
<evidence type="ECO:0000256" key="1">
    <source>
        <dbReference type="ARBA" id="ARBA00006817"/>
    </source>
</evidence>
<organism evidence="3 4">
    <name type="scientific">Candidatus Brachybacterium merdavium</name>
    <dbReference type="NCBI Taxonomy" id="2838513"/>
    <lineage>
        <taxon>Bacteria</taxon>
        <taxon>Bacillati</taxon>
        <taxon>Actinomycetota</taxon>
        <taxon>Actinomycetes</taxon>
        <taxon>Micrococcales</taxon>
        <taxon>Dermabacteraceae</taxon>
        <taxon>Brachybacterium</taxon>
    </lineage>
</organism>
<dbReference type="Gene3D" id="3.30.530.20">
    <property type="match status" value="1"/>
</dbReference>
<accession>A0A9D2LDJ3</accession>
<dbReference type="InterPro" id="IPR013538">
    <property type="entry name" value="ASHA1/2-like_C"/>
</dbReference>
<dbReference type="InterPro" id="IPR023393">
    <property type="entry name" value="START-like_dom_sf"/>
</dbReference>
<evidence type="ECO:0000259" key="2">
    <source>
        <dbReference type="Pfam" id="PF08327"/>
    </source>
</evidence>
<protein>
    <submittedName>
        <fullName evidence="3">SRPBCC domain-containing protein</fullName>
    </submittedName>
</protein>
<dbReference type="SUPFAM" id="SSF55961">
    <property type="entry name" value="Bet v1-like"/>
    <property type="match status" value="1"/>
</dbReference>